<comment type="caution">
    <text evidence="2">The sequence shown here is derived from an EMBL/GenBank/DDBJ whole genome shotgun (WGS) entry which is preliminary data.</text>
</comment>
<feature type="domain" description="Phospholipid/glycerol acyltransferase" evidence="1">
    <location>
        <begin position="106"/>
        <end position="242"/>
    </location>
</feature>
<reference evidence="2" key="2">
    <citation type="journal article" date="2021" name="PeerJ">
        <title>Extensive microbial diversity within the chicken gut microbiome revealed by metagenomics and culture.</title>
        <authorList>
            <person name="Gilroy R."/>
            <person name="Ravi A."/>
            <person name="Getino M."/>
            <person name="Pursley I."/>
            <person name="Horton D.L."/>
            <person name="Alikhan N.F."/>
            <person name="Baker D."/>
            <person name="Gharbi K."/>
            <person name="Hall N."/>
            <person name="Watson M."/>
            <person name="Adriaenssens E.M."/>
            <person name="Foster-Nyarko E."/>
            <person name="Jarju S."/>
            <person name="Secka A."/>
            <person name="Antonio M."/>
            <person name="Oren A."/>
            <person name="Chaudhuri R.R."/>
            <person name="La Ragione R."/>
            <person name="Hildebrand F."/>
            <person name="Pallen M.J."/>
        </authorList>
    </citation>
    <scope>NUCLEOTIDE SEQUENCE</scope>
    <source>
        <strain evidence="2">11167</strain>
    </source>
</reference>
<accession>A0A9D9EAJ9</accession>
<dbReference type="EMBL" id="JADIMU010000070">
    <property type="protein sequence ID" value="MBO8444073.1"/>
    <property type="molecule type" value="Genomic_DNA"/>
</dbReference>
<dbReference type="GO" id="GO:0019698">
    <property type="term" value="P:D-galacturonate catabolic process"/>
    <property type="evidence" value="ECO:0007669"/>
    <property type="project" value="TreeGrafter"/>
</dbReference>
<name>A0A9D9EAJ9_9SPIR</name>
<dbReference type="GO" id="GO:0016746">
    <property type="term" value="F:acyltransferase activity"/>
    <property type="evidence" value="ECO:0007669"/>
    <property type="project" value="UniProtKB-KW"/>
</dbReference>
<dbReference type="Pfam" id="PF01553">
    <property type="entry name" value="Acyltransferase"/>
    <property type="match status" value="1"/>
</dbReference>
<keyword evidence="2" id="KW-0808">Transferase</keyword>
<dbReference type="PANTHER" id="PTHR30068">
    <property type="entry name" value="URONATE ISOMERASE"/>
    <property type="match status" value="1"/>
</dbReference>
<dbReference type="SUPFAM" id="SSF69593">
    <property type="entry name" value="Glycerol-3-phosphate (1)-acyltransferase"/>
    <property type="match status" value="1"/>
</dbReference>
<keyword evidence="2" id="KW-0012">Acyltransferase</keyword>
<reference evidence="2" key="1">
    <citation type="submission" date="2020-10" db="EMBL/GenBank/DDBJ databases">
        <authorList>
            <person name="Gilroy R."/>
        </authorList>
    </citation>
    <scope>NUCLEOTIDE SEQUENCE</scope>
    <source>
        <strain evidence="2">11167</strain>
    </source>
</reference>
<evidence type="ECO:0000259" key="1">
    <source>
        <dbReference type="SMART" id="SM00563"/>
    </source>
</evidence>
<sequence>MFDRSKFIDIEPYDGPDCEAACRRLKEHPEYVYALATGLFPGIGEEVNRQRMGFTGAVLQRLDEVHSYDDFQKKITCDVCLETLLKTSVTSFTYSGQEKLDPERSYLFISNHRDIVLDCALLDLALYRSGLPICEMAIGDNLLANPFIADVFKLNGAIIVKRDLPFREKYLETLRLSEYFVEKIASGKSIWVAQKSGRSKDGLDVTHPSIVKMLHLAKKREGVGFEEVIKACHIVPVAVSYEYDPNDIAKAREEVLTQANGSYNKGKVEDVVSMIRGLREFKGRIHISIGDELTGDWHSPEEVAAEIDRQIHLNYHLMDTNWFCYDQLNGDDANRDKYPDFDGKAFLDRYAVLNDEVRTFILNSYANPVRSRLAQLG</sequence>
<proteinExistence type="predicted"/>
<dbReference type="SMART" id="SM00563">
    <property type="entry name" value="PlsC"/>
    <property type="match status" value="1"/>
</dbReference>
<dbReference type="PANTHER" id="PTHR30068:SF3">
    <property type="entry name" value="PHOSPHOLIPID_GLYCEROL ACYLTRANSFERASE DOMAIN-CONTAINING PROTEIN"/>
    <property type="match status" value="1"/>
</dbReference>
<dbReference type="Proteomes" id="UP000823633">
    <property type="component" value="Unassembled WGS sequence"/>
</dbReference>
<dbReference type="AlphaFoldDB" id="A0A9D9EAJ9"/>
<organism evidence="2 3">
    <name type="scientific">Candidatus Aphodenecus pullistercoris</name>
    <dbReference type="NCBI Taxonomy" id="2840669"/>
    <lineage>
        <taxon>Bacteria</taxon>
        <taxon>Pseudomonadati</taxon>
        <taxon>Spirochaetota</taxon>
        <taxon>Spirochaetia</taxon>
        <taxon>Spirochaetales</taxon>
        <taxon>Candidatus Aphodenecus</taxon>
    </lineage>
</organism>
<protein>
    <submittedName>
        <fullName evidence="2">1-acyl-sn-glycerol-3-phosphate acyltransferase</fullName>
    </submittedName>
</protein>
<gene>
    <name evidence="2" type="ORF">IAC42_10030</name>
</gene>
<evidence type="ECO:0000313" key="3">
    <source>
        <dbReference type="Proteomes" id="UP000823633"/>
    </source>
</evidence>
<dbReference type="GO" id="GO:0042840">
    <property type="term" value="P:D-glucuronate catabolic process"/>
    <property type="evidence" value="ECO:0007669"/>
    <property type="project" value="TreeGrafter"/>
</dbReference>
<dbReference type="InterPro" id="IPR002123">
    <property type="entry name" value="Plipid/glycerol_acylTrfase"/>
</dbReference>
<evidence type="ECO:0000313" key="2">
    <source>
        <dbReference type="EMBL" id="MBO8444073.1"/>
    </source>
</evidence>